<accession>A0A917ES68</accession>
<dbReference type="Proteomes" id="UP000605259">
    <property type="component" value="Unassembled WGS sequence"/>
</dbReference>
<keyword evidence="2" id="KW-1185">Reference proteome</keyword>
<evidence type="ECO:0000313" key="1">
    <source>
        <dbReference type="EMBL" id="GGE73765.1"/>
    </source>
</evidence>
<dbReference type="EMBL" id="BMFK01000002">
    <property type="protein sequence ID" value="GGE73765.1"/>
    <property type="molecule type" value="Genomic_DNA"/>
</dbReference>
<comment type="caution">
    <text evidence="1">The sequence shown here is derived from an EMBL/GenBank/DDBJ whole genome shotgun (WGS) entry which is preliminary data.</text>
</comment>
<gene>
    <name evidence="1" type="ORF">GCM10007140_24530</name>
</gene>
<reference evidence="1" key="2">
    <citation type="submission" date="2020-09" db="EMBL/GenBank/DDBJ databases">
        <authorList>
            <person name="Sun Q."/>
            <person name="Zhou Y."/>
        </authorList>
    </citation>
    <scope>NUCLEOTIDE SEQUENCE</scope>
    <source>
        <strain evidence="1">CGMCC 1.12698</strain>
    </source>
</reference>
<name>A0A917ES68_9BACI</name>
<sequence length="50" mass="5623">MKDVISGKYLIYYKGEFIDASQADCEGLEKASVSDENHILDRLMGDNILN</sequence>
<evidence type="ECO:0000313" key="2">
    <source>
        <dbReference type="Proteomes" id="UP000605259"/>
    </source>
</evidence>
<protein>
    <submittedName>
        <fullName evidence="1">Uncharacterized protein</fullName>
    </submittedName>
</protein>
<dbReference type="AlphaFoldDB" id="A0A917ES68"/>
<reference evidence="1" key="1">
    <citation type="journal article" date="2014" name="Int. J. Syst. Evol. Microbiol.">
        <title>Complete genome sequence of Corynebacterium casei LMG S-19264T (=DSM 44701T), isolated from a smear-ripened cheese.</title>
        <authorList>
            <consortium name="US DOE Joint Genome Institute (JGI-PGF)"/>
            <person name="Walter F."/>
            <person name="Albersmeier A."/>
            <person name="Kalinowski J."/>
            <person name="Ruckert C."/>
        </authorList>
    </citation>
    <scope>NUCLEOTIDE SEQUENCE</scope>
    <source>
        <strain evidence="1">CGMCC 1.12698</strain>
    </source>
</reference>
<proteinExistence type="predicted"/>
<organism evidence="1 2">
    <name type="scientific">Priestia taiwanensis</name>
    <dbReference type="NCBI Taxonomy" id="1347902"/>
    <lineage>
        <taxon>Bacteria</taxon>
        <taxon>Bacillati</taxon>
        <taxon>Bacillota</taxon>
        <taxon>Bacilli</taxon>
        <taxon>Bacillales</taxon>
        <taxon>Bacillaceae</taxon>
        <taxon>Priestia</taxon>
    </lineage>
</organism>